<name>A0A2U2ASG1_9GAMM</name>
<feature type="compositionally biased region" description="Basic and acidic residues" evidence="1">
    <location>
        <begin position="154"/>
        <end position="167"/>
    </location>
</feature>
<evidence type="ECO:0000313" key="4">
    <source>
        <dbReference type="Proteomes" id="UP000245059"/>
    </source>
</evidence>
<gene>
    <name evidence="3" type="ORF">DC077_05170</name>
</gene>
<sequence length="167" mass="19428">MKTRDNESEKRDQYSQEIDSKVSHSKEGTSKASGRRILNRDFQKMSYSRMIFSGLGNLVLLIICFWIHWSLGVLFMIFWLFILPYLDMRRLRRYEAENPTPLPPKDSFDDTPFLDDPSETQSNKQGDDQWKAWDDWDAWGEEGNGKGAGEDDIESGKKDYGKSEGKE</sequence>
<feature type="compositionally biased region" description="Basic and acidic residues" evidence="1">
    <location>
        <begin position="1"/>
        <end position="29"/>
    </location>
</feature>
<keyword evidence="2" id="KW-0812">Transmembrane</keyword>
<proteinExistence type="predicted"/>
<feature type="region of interest" description="Disordered" evidence="1">
    <location>
        <begin position="96"/>
        <end position="167"/>
    </location>
</feature>
<keyword evidence="2" id="KW-1133">Transmembrane helix</keyword>
<evidence type="ECO:0008006" key="5">
    <source>
        <dbReference type="Google" id="ProtNLM"/>
    </source>
</evidence>
<dbReference type="EMBL" id="QEWW01000002">
    <property type="protein sequence ID" value="PWD87193.1"/>
    <property type="molecule type" value="Genomic_DNA"/>
</dbReference>
<evidence type="ECO:0000313" key="3">
    <source>
        <dbReference type="EMBL" id="PWD87193.1"/>
    </source>
</evidence>
<feature type="transmembrane region" description="Helical" evidence="2">
    <location>
        <begin position="58"/>
        <end position="83"/>
    </location>
</feature>
<accession>A0A2U2ASG1</accession>
<evidence type="ECO:0000256" key="2">
    <source>
        <dbReference type="SAM" id="Phobius"/>
    </source>
</evidence>
<reference evidence="4" key="1">
    <citation type="submission" date="2018-05" db="EMBL/GenBank/DDBJ databases">
        <title>Ignatzschineria dubaiensis sp. nov., isolated from necrotic foot tissues of dromedaries (Camelus dromedarius) and associated maggots in Dubai, United Arab Emirates.</title>
        <authorList>
            <person name="Tsang C.C."/>
            <person name="Tang J.Y.M."/>
            <person name="Fong J.Y.H."/>
            <person name="Kinne J."/>
            <person name="Lee H.H."/>
            <person name="Joseph M."/>
            <person name="Jose S."/>
            <person name="Schuster R.K."/>
            <person name="Tang Y."/>
            <person name="Sivakumar S."/>
            <person name="Chen J.H.K."/>
            <person name="Teng J.L.L."/>
            <person name="Lau S.K.P."/>
            <person name="Wernery U."/>
            <person name="Woo P.C.Y."/>
        </authorList>
    </citation>
    <scope>NUCLEOTIDE SEQUENCE [LARGE SCALE GENOMIC DNA]</scope>
    <source>
        <strain evidence="4">UAE-HKU57</strain>
    </source>
</reference>
<feature type="region of interest" description="Disordered" evidence="1">
    <location>
        <begin position="1"/>
        <end position="32"/>
    </location>
</feature>
<dbReference type="AlphaFoldDB" id="A0A2U2ASG1"/>
<keyword evidence="2" id="KW-0472">Membrane</keyword>
<evidence type="ECO:0000256" key="1">
    <source>
        <dbReference type="SAM" id="MobiDB-lite"/>
    </source>
</evidence>
<comment type="caution">
    <text evidence="3">The sequence shown here is derived from an EMBL/GenBank/DDBJ whole genome shotgun (WGS) entry which is preliminary data.</text>
</comment>
<feature type="compositionally biased region" description="Basic and acidic residues" evidence="1">
    <location>
        <begin position="125"/>
        <end position="134"/>
    </location>
</feature>
<protein>
    <recommendedName>
        <fullName evidence="5">2TM domain-containing protein</fullName>
    </recommendedName>
</protein>
<dbReference type="RefSeq" id="WP_109217861.1">
    <property type="nucleotide sequence ID" value="NZ_QEWT01000002.1"/>
</dbReference>
<dbReference type="Proteomes" id="UP000245059">
    <property type="component" value="Unassembled WGS sequence"/>
</dbReference>
<organism evidence="3 4">
    <name type="scientific">Ignatzschineria cameli</name>
    <dbReference type="NCBI Taxonomy" id="2182793"/>
    <lineage>
        <taxon>Bacteria</taxon>
        <taxon>Pseudomonadati</taxon>
        <taxon>Pseudomonadota</taxon>
        <taxon>Gammaproteobacteria</taxon>
        <taxon>Cardiobacteriales</taxon>
        <taxon>Ignatzschineriaceae</taxon>
        <taxon>Ignatzschineria</taxon>
    </lineage>
</organism>